<dbReference type="CDD" id="cd00211">
    <property type="entry name" value="PTS_IIA_fru"/>
    <property type="match status" value="1"/>
</dbReference>
<evidence type="ECO:0000256" key="10">
    <source>
        <dbReference type="ARBA" id="ARBA00042072"/>
    </source>
</evidence>
<organism evidence="12 13">
    <name type="scientific">Gracilibacillus salitolerans</name>
    <dbReference type="NCBI Taxonomy" id="2663022"/>
    <lineage>
        <taxon>Bacteria</taxon>
        <taxon>Bacillati</taxon>
        <taxon>Bacillota</taxon>
        <taxon>Bacilli</taxon>
        <taxon>Bacillales</taxon>
        <taxon>Bacillaceae</taxon>
        <taxon>Gracilibacillus</taxon>
    </lineage>
</organism>
<dbReference type="GO" id="GO:0016301">
    <property type="term" value="F:kinase activity"/>
    <property type="evidence" value="ECO:0007669"/>
    <property type="project" value="UniProtKB-KW"/>
</dbReference>
<name>A0A5Q2TN52_9BACI</name>
<dbReference type="GO" id="GO:0009401">
    <property type="term" value="P:phosphoenolpyruvate-dependent sugar phosphotransferase system"/>
    <property type="evidence" value="ECO:0007669"/>
    <property type="project" value="UniProtKB-KW"/>
</dbReference>
<dbReference type="KEGG" id="grc:GI584_20225"/>
<dbReference type="InterPro" id="IPR002178">
    <property type="entry name" value="PTS_EIIA_type-2_dom"/>
</dbReference>
<dbReference type="Gene3D" id="3.40.930.10">
    <property type="entry name" value="Mannitol-specific EII, Chain A"/>
    <property type="match status" value="1"/>
</dbReference>
<dbReference type="GO" id="GO:0005737">
    <property type="term" value="C:cytoplasm"/>
    <property type="evidence" value="ECO:0007669"/>
    <property type="project" value="UniProtKB-SubCell"/>
</dbReference>
<proteinExistence type="predicted"/>
<evidence type="ECO:0000256" key="7">
    <source>
        <dbReference type="ARBA" id="ARBA00022777"/>
    </source>
</evidence>
<protein>
    <recommendedName>
        <fullName evidence="9">Ascorbate-specific PTS system EIIA component</fullName>
    </recommendedName>
    <alternativeName>
        <fullName evidence="10">Ascorbate-specific phosphotransferase enzyme IIA component</fullName>
    </alternativeName>
</protein>
<keyword evidence="6" id="KW-0598">Phosphotransferase system</keyword>
<dbReference type="RefSeq" id="WP_153792400.1">
    <property type="nucleotide sequence ID" value="NZ_CP045915.1"/>
</dbReference>
<evidence type="ECO:0000313" key="13">
    <source>
        <dbReference type="Proteomes" id="UP000339690"/>
    </source>
</evidence>
<feature type="domain" description="PTS EIIA type-2" evidence="11">
    <location>
        <begin position="4"/>
        <end position="147"/>
    </location>
</feature>
<dbReference type="PROSITE" id="PS51094">
    <property type="entry name" value="PTS_EIIA_TYPE_2"/>
    <property type="match status" value="1"/>
</dbReference>
<dbReference type="PANTHER" id="PTHR36203">
    <property type="entry name" value="ASCORBATE-SPECIFIC PTS SYSTEM EIIA COMPONENT"/>
    <property type="match status" value="1"/>
</dbReference>
<evidence type="ECO:0000313" key="12">
    <source>
        <dbReference type="EMBL" id="QGH36226.1"/>
    </source>
</evidence>
<dbReference type="EMBL" id="CP045915">
    <property type="protein sequence ID" value="QGH36226.1"/>
    <property type="molecule type" value="Genomic_DNA"/>
</dbReference>
<keyword evidence="3" id="KW-0963">Cytoplasm</keyword>
<dbReference type="SUPFAM" id="SSF55804">
    <property type="entry name" value="Phoshotransferase/anion transport protein"/>
    <property type="match status" value="1"/>
</dbReference>
<evidence type="ECO:0000256" key="4">
    <source>
        <dbReference type="ARBA" id="ARBA00022553"/>
    </source>
</evidence>
<evidence type="ECO:0000256" key="5">
    <source>
        <dbReference type="ARBA" id="ARBA00022679"/>
    </source>
</evidence>
<keyword evidence="5" id="KW-0808">Transferase</keyword>
<dbReference type="InterPro" id="IPR016152">
    <property type="entry name" value="PTrfase/Anion_transptr"/>
</dbReference>
<dbReference type="Pfam" id="PF00359">
    <property type="entry name" value="PTS_EIIA_2"/>
    <property type="match status" value="1"/>
</dbReference>
<reference evidence="12 13" key="1">
    <citation type="submission" date="2019-11" db="EMBL/GenBank/DDBJ databases">
        <title>Gracilibacillus salitolerans sp. nov., a moderate halophile isolated from a saline soil in northwest China.</title>
        <authorList>
            <person name="Gan L."/>
        </authorList>
    </citation>
    <scope>NUCLEOTIDE SEQUENCE [LARGE SCALE GENOMIC DNA]</scope>
    <source>
        <strain evidence="12 13">SCU50</strain>
    </source>
</reference>
<keyword evidence="4" id="KW-0597">Phosphoprotein</keyword>
<comment type="function">
    <text evidence="8">The phosphoenolpyruvate-dependent sugar phosphotransferase system (sugar PTS), a major carbohydrate active transport system, catalyzes the phosphorylation of incoming sugar substrates concomitantly with their translocation across the cell membrane. The enzyme II UlaABC PTS system is involved in ascorbate transport.</text>
</comment>
<evidence type="ECO:0000256" key="6">
    <source>
        <dbReference type="ARBA" id="ARBA00022683"/>
    </source>
</evidence>
<dbReference type="AlphaFoldDB" id="A0A5Q2TN52"/>
<dbReference type="Proteomes" id="UP000339690">
    <property type="component" value="Chromosome"/>
</dbReference>
<keyword evidence="7" id="KW-0418">Kinase</keyword>
<evidence type="ECO:0000256" key="9">
    <source>
        <dbReference type="ARBA" id="ARBA00041175"/>
    </source>
</evidence>
<gene>
    <name evidence="12" type="ORF">GI584_20225</name>
</gene>
<comment type="subcellular location">
    <subcellularLocation>
        <location evidence="1">Cytoplasm</location>
    </subcellularLocation>
</comment>
<accession>A0A5Q2TN52</accession>
<sequence>MLKELITIDDIEIGLVASNWEEAIRKSSQRLLEKGTINQHYVDSMINIVKETGPYFVIGNHVAFAHTRPEYGAKSLGLSFTTLQPPISFGSNNFDPIKLIVTFSATDSDAHLSLMSELANILMNEKTMAKLFVSTSSEEFYQHLINGLDN</sequence>
<evidence type="ECO:0000256" key="2">
    <source>
        <dbReference type="ARBA" id="ARBA00022448"/>
    </source>
</evidence>
<keyword evidence="13" id="KW-1185">Reference proteome</keyword>
<evidence type="ECO:0000256" key="3">
    <source>
        <dbReference type="ARBA" id="ARBA00022490"/>
    </source>
</evidence>
<evidence type="ECO:0000259" key="11">
    <source>
        <dbReference type="PROSITE" id="PS51094"/>
    </source>
</evidence>
<evidence type="ECO:0000256" key="1">
    <source>
        <dbReference type="ARBA" id="ARBA00004496"/>
    </source>
</evidence>
<dbReference type="PANTHER" id="PTHR36203:SF1">
    <property type="entry name" value="ASCORBATE-SPECIFIC PTS SYSTEM EIIA COMPONENT"/>
    <property type="match status" value="1"/>
</dbReference>
<evidence type="ECO:0000256" key="8">
    <source>
        <dbReference type="ARBA" id="ARBA00037387"/>
    </source>
</evidence>
<keyword evidence="2" id="KW-0813">Transport</keyword>
<dbReference type="InterPro" id="IPR051351">
    <property type="entry name" value="Ascorbate-PTS_EIIA_comp"/>
</dbReference>
<keyword evidence="12" id="KW-0762">Sugar transport</keyword>